<name>A0AAX3Y3N5_9CAUD</name>
<gene>
    <name evidence="2" type="ORF">PVP_XSN000010</name>
</gene>
<dbReference type="SMART" id="SM00959">
    <property type="entry name" value="Rho_N"/>
    <property type="match status" value="1"/>
</dbReference>
<accession>A0AAX3Y3N5</accession>
<dbReference type="EMBL" id="OQ851295">
    <property type="protein sequence ID" value="WJZ69989.1"/>
    <property type="molecule type" value="Genomic_DNA"/>
</dbReference>
<organism evidence="2 3">
    <name type="scientific">Vibrio phage PVP-XSN</name>
    <dbReference type="NCBI Taxonomy" id="3056214"/>
    <lineage>
        <taxon>Viruses</taxon>
        <taxon>Duplodnaviria</taxon>
        <taxon>Heunggongvirae</taxon>
        <taxon>Uroviricota</taxon>
        <taxon>Caudoviricetes</taxon>
    </lineage>
</organism>
<dbReference type="Pfam" id="PF07498">
    <property type="entry name" value="Rho_N"/>
    <property type="match status" value="1"/>
</dbReference>
<evidence type="ECO:0000313" key="2">
    <source>
        <dbReference type="EMBL" id="WJZ69989.1"/>
    </source>
</evidence>
<evidence type="ECO:0000313" key="3">
    <source>
        <dbReference type="Proteomes" id="UP001431754"/>
    </source>
</evidence>
<evidence type="ECO:0000259" key="1">
    <source>
        <dbReference type="SMART" id="SM00959"/>
    </source>
</evidence>
<sequence length="104" mass="11640">MIVKAAKCNTTFFGNFLRLDKDILVIEDDDQNGLQAAKAEIEAGRLIEVKEEELEGFSETLDVSEMNVEQLKSVAEQLGIEGFSKMKKVDLISAIERCKEEGEE</sequence>
<reference evidence="2" key="1">
    <citation type="submission" date="2023-04" db="EMBL/GenBank/DDBJ databases">
        <title>Virulent bacteriophage PVP-XSN from an Vibrio parahaemolyticus isolate: Characterization and complete genome sequence.</title>
        <authorList>
            <person name="Qi T."/>
            <person name="Lyu S."/>
            <person name="Liu L."/>
            <person name="Guo Q."/>
            <person name="Shen W."/>
            <person name="Han M."/>
            <person name="Xiong F."/>
            <person name="Lou B."/>
            <person name="Xu H."/>
        </authorList>
    </citation>
    <scope>NUCLEOTIDE SEQUENCE</scope>
</reference>
<protein>
    <recommendedName>
        <fullName evidence="1">Rho termination factor-like N-terminal domain-containing protein</fullName>
    </recommendedName>
</protein>
<dbReference type="GO" id="GO:0006353">
    <property type="term" value="P:DNA-templated transcription termination"/>
    <property type="evidence" value="ECO:0007669"/>
    <property type="project" value="InterPro"/>
</dbReference>
<feature type="domain" description="Rho termination factor-like N-terminal" evidence="1">
    <location>
        <begin position="62"/>
        <end position="103"/>
    </location>
</feature>
<dbReference type="InterPro" id="IPR011112">
    <property type="entry name" value="Rho-like_N"/>
</dbReference>
<dbReference type="InterPro" id="IPR036269">
    <property type="entry name" value="Rho_N_sf"/>
</dbReference>
<dbReference type="SUPFAM" id="SSF68912">
    <property type="entry name" value="Rho N-terminal domain-like"/>
    <property type="match status" value="1"/>
</dbReference>
<proteinExistence type="predicted"/>
<dbReference type="Proteomes" id="UP001431754">
    <property type="component" value="Segment"/>
</dbReference>
<dbReference type="Gene3D" id="1.10.720.10">
    <property type="match status" value="1"/>
</dbReference>